<feature type="domain" description="3-hydroxyacyl-CoA dehydrogenase NAD binding" evidence="5">
    <location>
        <begin position="10"/>
        <end position="193"/>
    </location>
</feature>
<evidence type="ECO:0000259" key="6">
    <source>
        <dbReference type="Pfam" id="PF16113"/>
    </source>
</evidence>
<dbReference type="CDD" id="cd06558">
    <property type="entry name" value="crotonase-like"/>
    <property type="match status" value="1"/>
</dbReference>
<evidence type="ECO:0000313" key="7">
    <source>
        <dbReference type="EMBL" id="AIZ44615.1"/>
    </source>
</evidence>
<reference evidence="8" key="1">
    <citation type="submission" date="2014-11" db="EMBL/GenBank/DDBJ databases">
        <title>Hymenobacter sp. DG25B genome submission.</title>
        <authorList>
            <person name="Jung H.-Y."/>
            <person name="Kim M.K."/>
            <person name="Srinivasan S."/>
            <person name="Lim S."/>
        </authorList>
    </citation>
    <scope>NUCLEOTIDE SEQUENCE [LARGE SCALE GENOMIC DNA]</scope>
    <source>
        <strain evidence="8">DY59</strain>
    </source>
</reference>
<dbReference type="STRING" id="1182571.QR90_05200"/>
<dbReference type="SUPFAM" id="SSF48179">
    <property type="entry name" value="6-phosphogluconate dehydrogenase C-terminal domain-like"/>
    <property type="match status" value="2"/>
</dbReference>
<dbReference type="Gene3D" id="1.10.1040.50">
    <property type="match status" value="1"/>
</dbReference>
<dbReference type="InterPro" id="IPR036291">
    <property type="entry name" value="NAD(P)-bd_dom_sf"/>
</dbReference>
<keyword evidence="1" id="KW-0560">Oxidoreductase</keyword>
<evidence type="ECO:0000259" key="4">
    <source>
        <dbReference type="Pfam" id="PF00725"/>
    </source>
</evidence>
<evidence type="ECO:0000256" key="3">
    <source>
        <dbReference type="ARBA" id="ARBA00049556"/>
    </source>
</evidence>
<accession>A0A0A7KET3</accession>
<name>A0A0A7KET3_9DEIO</name>
<dbReference type="SUPFAM" id="SSF51735">
    <property type="entry name" value="NAD(P)-binding Rossmann-fold domains"/>
    <property type="match status" value="1"/>
</dbReference>
<dbReference type="InterPro" id="IPR006176">
    <property type="entry name" value="3-OHacyl-CoA_DH_NAD-bd"/>
</dbReference>
<proteinExistence type="predicted"/>
<feature type="domain" description="3-hydroxyacyl-CoA dehydrogenase C-terminal" evidence="4">
    <location>
        <begin position="196"/>
        <end position="294"/>
    </location>
</feature>
<dbReference type="SUPFAM" id="SSF52096">
    <property type="entry name" value="ClpP/crotonase"/>
    <property type="match status" value="1"/>
</dbReference>
<dbReference type="Proteomes" id="UP000030634">
    <property type="component" value="Chromosome"/>
</dbReference>
<comment type="catalytic activity">
    <reaction evidence="3">
        <text>a (3S)-3-hydroxyacyl-CoA + NAD(+) = a 3-oxoacyl-CoA + NADH + H(+)</text>
        <dbReference type="Rhea" id="RHEA:22432"/>
        <dbReference type="ChEBI" id="CHEBI:15378"/>
        <dbReference type="ChEBI" id="CHEBI:57318"/>
        <dbReference type="ChEBI" id="CHEBI:57540"/>
        <dbReference type="ChEBI" id="CHEBI:57945"/>
        <dbReference type="ChEBI" id="CHEBI:90726"/>
        <dbReference type="EC" id="1.1.1.35"/>
    </reaction>
</comment>
<dbReference type="Gene3D" id="3.90.226.10">
    <property type="entry name" value="2-enoyl-CoA Hydratase, Chain A, domain 1"/>
    <property type="match status" value="1"/>
</dbReference>
<evidence type="ECO:0000256" key="2">
    <source>
        <dbReference type="ARBA" id="ARBA00023027"/>
    </source>
</evidence>
<evidence type="ECO:0000256" key="1">
    <source>
        <dbReference type="ARBA" id="ARBA00023002"/>
    </source>
</evidence>
<dbReference type="InterPro" id="IPR008927">
    <property type="entry name" value="6-PGluconate_DH-like_C_sf"/>
</dbReference>
<dbReference type="InterPro" id="IPR006108">
    <property type="entry name" value="3HC_DH_C"/>
</dbReference>
<dbReference type="InterPro" id="IPR029045">
    <property type="entry name" value="ClpP/crotonase-like_dom_sf"/>
</dbReference>
<evidence type="ECO:0000313" key="8">
    <source>
        <dbReference type="Proteomes" id="UP000030634"/>
    </source>
</evidence>
<dbReference type="RefSeq" id="WP_039682759.1">
    <property type="nucleotide sequence ID" value="NZ_CP010028.1"/>
</dbReference>
<sequence>MKIQPYRIQKAAVIGAGVMGAAIAAQLANAGIPVMLLDIVLPDNPDRNFLAKQGIQRALKARPAAFMDKSRAPLITPGNLEDDLPKIKDADWVLEAIIEKLDAKRSLWERVEKVAKKTAIISSNSSGIPMHLQIEGRGEDFQRRFVGAHFFNPPRYLHLLEVIPTPKTDPKVVEAFSEFAETTLGKGVVIANDVPGFVANRIGVYGIIRAMQHMQEAGLTPAQVDQLTGPVLGRANSATFRTADLSGLDIISHVANDIGKVTPDDEDFSLTDAFRTLVEDKKWLGDKTGSGFYKKTKDEKGKTKILNLNLDTMEYEDQGKVKVAAVEAVKGKPLAERVKTLYTASGKEGDFLRGVMNDGFWYAAKMAGNVSGRLQDIDNALKWGFGWEQGPFETMDTLGVQTVIANLEKEGRTLPPLLQSMKDSGRERFYSVNEQGGDETVTPEGQPTKYEAPYFILTDLKNDASRVVKKRGGASVVDLGDGVLLVEWHAKMNALGEDQLRAVQDGHKLVQEMGYAGLVLGNQGENFSAGANLPLILSQAQADEWDELDDSIKQFQQVTTSMRFSPHPTVAAPFGLTLGGGAEFTLHADHVVASAELYMGLVEVGVGLIPGGGGTKEMLLRFTDQLHPSQQVGITLLPAVQRAFELIGTAKTSTSALEARNLGFLRDTDTVAMNKNHIIMEAKRQVLALAPGYVQPTPRQDIPVMGDAAIAALKSALYGMHQGGYITDYDLVVSKELGRVLSGGTGNNRTAKVSEQHLLDLEREAFLTLLGKKGTQQRIDHMLKTGKPLRN</sequence>
<protein>
    <submittedName>
        <fullName evidence="7">3-hydroxyacyl-CoA dehydrogenase</fullName>
    </submittedName>
</protein>
<dbReference type="HOGENOM" id="CLU_010448_0_0_0"/>
<dbReference type="GO" id="GO:0070403">
    <property type="term" value="F:NAD+ binding"/>
    <property type="evidence" value="ECO:0007669"/>
    <property type="project" value="InterPro"/>
</dbReference>
<feature type="domain" description="Enoyl-CoA hydratase/isomerase" evidence="6">
    <location>
        <begin position="489"/>
        <end position="615"/>
    </location>
</feature>
<dbReference type="PANTHER" id="PTHR48075">
    <property type="entry name" value="3-HYDROXYACYL-COA DEHYDROGENASE FAMILY PROTEIN"/>
    <property type="match status" value="1"/>
</dbReference>
<dbReference type="InterPro" id="IPR045004">
    <property type="entry name" value="ECH_dom"/>
</dbReference>
<dbReference type="AlphaFoldDB" id="A0A0A7KET3"/>
<dbReference type="GO" id="GO:0003857">
    <property type="term" value="F:(3S)-3-hydroxyacyl-CoA dehydrogenase (NAD+) activity"/>
    <property type="evidence" value="ECO:0007669"/>
    <property type="project" value="UniProtKB-EC"/>
</dbReference>
<keyword evidence="2" id="KW-0520">NAD</keyword>
<dbReference type="PANTHER" id="PTHR48075:SF7">
    <property type="entry name" value="3-HYDROXYACYL-COA DEHYDROGENASE-RELATED"/>
    <property type="match status" value="1"/>
</dbReference>
<gene>
    <name evidence="7" type="ORF">QR90_05200</name>
</gene>
<evidence type="ECO:0000259" key="5">
    <source>
        <dbReference type="Pfam" id="PF02737"/>
    </source>
</evidence>
<dbReference type="Pfam" id="PF16113">
    <property type="entry name" value="ECH_2"/>
    <property type="match status" value="1"/>
</dbReference>
<dbReference type="EMBL" id="CP010028">
    <property type="protein sequence ID" value="AIZ44615.1"/>
    <property type="molecule type" value="Genomic_DNA"/>
</dbReference>
<dbReference type="KEGG" id="dsw:QR90_05200"/>
<dbReference type="Pfam" id="PF02737">
    <property type="entry name" value="3HCDH_N"/>
    <property type="match status" value="1"/>
</dbReference>
<dbReference type="Gene3D" id="3.40.50.720">
    <property type="entry name" value="NAD(P)-binding Rossmann-like Domain"/>
    <property type="match status" value="1"/>
</dbReference>
<organism evidence="7 8">
    <name type="scientific">Deinococcus radiopugnans</name>
    <dbReference type="NCBI Taxonomy" id="57497"/>
    <lineage>
        <taxon>Bacteria</taxon>
        <taxon>Thermotogati</taxon>
        <taxon>Deinococcota</taxon>
        <taxon>Deinococci</taxon>
        <taxon>Deinococcales</taxon>
        <taxon>Deinococcaceae</taxon>
        <taxon>Deinococcus</taxon>
    </lineage>
</organism>
<dbReference type="GO" id="GO:0006631">
    <property type="term" value="P:fatty acid metabolic process"/>
    <property type="evidence" value="ECO:0007669"/>
    <property type="project" value="InterPro"/>
</dbReference>
<dbReference type="Pfam" id="PF00725">
    <property type="entry name" value="3HCDH"/>
    <property type="match status" value="1"/>
</dbReference>